<keyword evidence="4" id="KW-1185">Reference proteome</keyword>
<evidence type="ECO:0000313" key="3">
    <source>
        <dbReference type="EMBL" id="MEJ8847693.1"/>
    </source>
</evidence>
<dbReference type="EMBL" id="JBBKZT010000005">
    <property type="protein sequence ID" value="MEJ8847693.1"/>
    <property type="molecule type" value="Genomic_DNA"/>
</dbReference>
<dbReference type="PANTHER" id="PTHR34406:SF1">
    <property type="entry name" value="PROTEIN YCEI"/>
    <property type="match status" value="1"/>
</dbReference>
<evidence type="ECO:0000256" key="1">
    <source>
        <dbReference type="SAM" id="SignalP"/>
    </source>
</evidence>
<dbReference type="PANTHER" id="PTHR34406">
    <property type="entry name" value="PROTEIN YCEI"/>
    <property type="match status" value="1"/>
</dbReference>
<dbReference type="InterPro" id="IPR036761">
    <property type="entry name" value="TTHA0802/YceI-like_sf"/>
</dbReference>
<accession>A0ABU8WJL7</accession>
<evidence type="ECO:0000313" key="4">
    <source>
        <dbReference type="Proteomes" id="UP001385892"/>
    </source>
</evidence>
<dbReference type="SUPFAM" id="SSF101874">
    <property type="entry name" value="YceI-like"/>
    <property type="match status" value="1"/>
</dbReference>
<dbReference type="RefSeq" id="WP_340342817.1">
    <property type="nucleotide sequence ID" value="NZ_JBBKZT010000005.1"/>
</dbReference>
<feature type="signal peptide" evidence="1">
    <location>
        <begin position="1"/>
        <end position="21"/>
    </location>
</feature>
<reference evidence="3 4" key="1">
    <citation type="submission" date="2024-03" db="EMBL/GenBank/DDBJ databases">
        <title>Novel species of the genus Variovorax.</title>
        <authorList>
            <person name="Liu Q."/>
            <person name="Xin Y.-H."/>
        </authorList>
    </citation>
    <scope>NUCLEOTIDE SEQUENCE [LARGE SCALE GENOMIC DNA]</scope>
    <source>
        <strain evidence="3 4">KACC 18900</strain>
    </source>
</reference>
<organism evidence="3 4">
    <name type="scientific">Variovorax rhizosphaerae</name>
    <dbReference type="NCBI Taxonomy" id="1836200"/>
    <lineage>
        <taxon>Bacteria</taxon>
        <taxon>Pseudomonadati</taxon>
        <taxon>Pseudomonadota</taxon>
        <taxon>Betaproteobacteria</taxon>
        <taxon>Burkholderiales</taxon>
        <taxon>Comamonadaceae</taxon>
        <taxon>Variovorax</taxon>
    </lineage>
</organism>
<dbReference type="Gene3D" id="2.40.128.110">
    <property type="entry name" value="Lipid/polyisoprenoid-binding, YceI-like"/>
    <property type="match status" value="1"/>
</dbReference>
<proteinExistence type="predicted"/>
<feature type="chain" id="PRO_5045177008" evidence="1">
    <location>
        <begin position="22"/>
        <end position="186"/>
    </location>
</feature>
<dbReference type="InterPro" id="IPR007372">
    <property type="entry name" value="Lipid/polyisoprenoid-bd_YceI"/>
</dbReference>
<feature type="domain" description="Lipid/polyisoprenoid-binding YceI-like" evidence="2">
    <location>
        <begin position="23"/>
        <end position="183"/>
    </location>
</feature>
<name>A0ABU8WJL7_9BURK</name>
<gene>
    <name evidence="3" type="ORF">WKW82_13625</name>
</gene>
<sequence>MKNFVCTAALLACAALQPACAADWKLEATGSRLDFIASFEGVPAPGVFKEFDVRLSLNPEKPAEGRLDVSIRVASADMASADINKAIAGAEWFDFGKHPQAEFRAMEIRAAQPGRYVARGTLALKGMKQVVEVPFAWNAVGDSATMEGQFVVKRAPFGIGTGEWLATDVIGPDVTVKFRVRLRKGA</sequence>
<evidence type="ECO:0000259" key="2">
    <source>
        <dbReference type="SMART" id="SM00867"/>
    </source>
</evidence>
<protein>
    <submittedName>
        <fullName evidence="3">YceI family protein</fullName>
    </submittedName>
</protein>
<comment type="caution">
    <text evidence="3">The sequence shown here is derived from an EMBL/GenBank/DDBJ whole genome shotgun (WGS) entry which is preliminary data.</text>
</comment>
<dbReference type="Pfam" id="PF04264">
    <property type="entry name" value="YceI"/>
    <property type="match status" value="1"/>
</dbReference>
<keyword evidence="1" id="KW-0732">Signal</keyword>
<dbReference type="Proteomes" id="UP001385892">
    <property type="component" value="Unassembled WGS sequence"/>
</dbReference>
<dbReference type="SMART" id="SM00867">
    <property type="entry name" value="YceI"/>
    <property type="match status" value="1"/>
</dbReference>